<dbReference type="CDD" id="cd01335">
    <property type="entry name" value="Radical_SAM"/>
    <property type="match status" value="1"/>
</dbReference>
<dbReference type="EMBL" id="CP001848">
    <property type="protein sequence ID" value="ADB16096.1"/>
    <property type="molecule type" value="Genomic_DNA"/>
</dbReference>
<reference evidence="8 9" key="1">
    <citation type="journal article" date="2009" name="Stand. Genomic Sci.">
        <title>Complete genome sequence of Pirellula staleyi type strain (ATCC 27377).</title>
        <authorList>
            <person name="Clum A."/>
            <person name="Tindall B.J."/>
            <person name="Sikorski J."/>
            <person name="Ivanova N."/>
            <person name="Mavrommatis K."/>
            <person name="Lucas S."/>
            <person name="Glavina del Rio T."/>
            <person name="Nolan M."/>
            <person name="Chen F."/>
            <person name="Tice H."/>
            <person name="Pitluck S."/>
            <person name="Cheng J.F."/>
            <person name="Chertkov O."/>
            <person name="Brettin T."/>
            <person name="Han C."/>
            <person name="Detter J.C."/>
            <person name="Kuske C."/>
            <person name="Bruce D."/>
            <person name="Goodwin L."/>
            <person name="Ovchinikova G."/>
            <person name="Pati A."/>
            <person name="Mikhailova N."/>
            <person name="Chen A."/>
            <person name="Palaniappan K."/>
            <person name="Land M."/>
            <person name="Hauser L."/>
            <person name="Chang Y.J."/>
            <person name="Jeffries C.D."/>
            <person name="Chain P."/>
            <person name="Rohde M."/>
            <person name="Goker M."/>
            <person name="Bristow J."/>
            <person name="Eisen J.A."/>
            <person name="Markowitz V."/>
            <person name="Hugenholtz P."/>
            <person name="Kyrpides N.C."/>
            <person name="Klenk H.P."/>
            <person name="Lapidus A."/>
        </authorList>
    </citation>
    <scope>NUCLEOTIDE SEQUENCE [LARGE SCALE GENOMIC DNA]</scope>
    <source>
        <strain evidence="9">ATCC 27377 / DSM 6068 / ICPB 4128</strain>
    </source>
</reference>
<evidence type="ECO:0000256" key="3">
    <source>
        <dbReference type="ARBA" id="ARBA00022723"/>
    </source>
</evidence>
<evidence type="ECO:0000259" key="7">
    <source>
        <dbReference type="SMART" id="SM00729"/>
    </source>
</evidence>
<evidence type="ECO:0000313" key="8">
    <source>
        <dbReference type="EMBL" id="ADB16096.1"/>
    </source>
</evidence>
<organism evidence="8 9">
    <name type="scientific">Pirellula staleyi (strain ATCC 27377 / DSM 6068 / ICPB 4128)</name>
    <name type="common">Pirella staleyi</name>
    <dbReference type="NCBI Taxonomy" id="530564"/>
    <lineage>
        <taxon>Bacteria</taxon>
        <taxon>Pseudomonadati</taxon>
        <taxon>Planctomycetota</taxon>
        <taxon>Planctomycetia</taxon>
        <taxon>Pirellulales</taxon>
        <taxon>Pirellulaceae</taxon>
        <taxon>Pirellula</taxon>
    </lineage>
</organism>
<dbReference type="OrthoDB" id="8132865at2"/>
<keyword evidence="2" id="KW-0949">S-adenosyl-L-methionine</keyword>
<evidence type="ECO:0000256" key="6">
    <source>
        <dbReference type="SAM" id="MobiDB-lite"/>
    </source>
</evidence>
<feature type="compositionally biased region" description="Low complexity" evidence="6">
    <location>
        <begin position="678"/>
        <end position="693"/>
    </location>
</feature>
<feature type="domain" description="Elp3/MiaA/NifB-like radical SAM core" evidence="7">
    <location>
        <begin position="270"/>
        <end position="492"/>
    </location>
</feature>
<dbReference type="InterPro" id="IPR058240">
    <property type="entry name" value="rSAM_sf"/>
</dbReference>
<dbReference type="Proteomes" id="UP000001887">
    <property type="component" value="Chromosome"/>
</dbReference>
<dbReference type="GO" id="GO:0046872">
    <property type="term" value="F:metal ion binding"/>
    <property type="evidence" value="ECO:0007669"/>
    <property type="project" value="UniProtKB-KW"/>
</dbReference>
<name>D2QWZ2_PIRSD</name>
<dbReference type="KEGG" id="psl:Psta_1421"/>
<dbReference type="HOGENOM" id="CLU_420262_0_0_0"/>
<dbReference type="Pfam" id="PF04055">
    <property type="entry name" value="Radical_SAM"/>
    <property type="match status" value="1"/>
</dbReference>
<dbReference type="SMART" id="SM00729">
    <property type="entry name" value="Elp3"/>
    <property type="match status" value="1"/>
</dbReference>
<evidence type="ECO:0000256" key="1">
    <source>
        <dbReference type="ARBA" id="ARBA00001966"/>
    </source>
</evidence>
<keyword evidence="9" id="KW-1185">Reference proteome</keyword>
<dbReference type="GO" id="GO:0051536">
    <property type="term" value="F:iron-sulfur cluster binding"/>
    <property type="evidence" value="ECO:0007669"/>
    <property type="project" value="UniProtKB-KW"/>
</dbReference>
<feature type="region of interest" description="Disordered" evidence="6">
    <location>
        <begin position="663"/>
        <end position="693"/>
    </location>
</feature>
<feature type="compositionally biased region" description="Polar residues" evidence="6">
    <location>
        <begin position="668"/>
        <end position="677"/>
    </location>
</feature>
<dbReference type="PANTHER" id="PTHR43409">
    <property type="entry name" value="ANAEROBIC MAGNESIUM-PROTOPORPHYRIN IX MONOMETHYL ESTER CYCLASE-RELATED"/>
    <property type="match status" value="1"/>
</dbReference>
<evidence type="ECO:0000256" key="5">
    <source>
        <dbReference type="ARBA" id="ARBA00023014"/>
    </source>
</evidence>
<dbReference type="SUPFAM" id="SSF102114">
    <property type="entry name" value="Radical SAM enzymes"/>
    <property type="match status" value="1"/>
</dbReference>
<dbReference type="InterPro" id="IPR023404">
    <property type="entry name" value="rSAM_horseshoe"/>
</dbReference>
<dbReference type="eggNOG" id="COG1032">
    <property type="taxonomic scope" value="Bacteria"/>
</dbReference>
<gene>
    <name evidence="8" type="ordered locus">Psta_1421</name>
</gene>
<sequence>MELPSRPKGNQLLPPGEMTDIRRRLRLLASKHDIATVIACAFDHRTRILPFIFADLRMAPGGVRAVGSALVDSGMTKTRIVLQQWNKNFSPQKMRLDGRIPDLFLVSSMHLHGEECDRLIREANAIDEASRPLIIAGGPRIIYEPWHVFSANPDDPWGADVAITGEEYVLLSLLEVLLSIKSPRETMRQTFLRARDSGALDAIPGIVYAQSSSTRGPAEELIDTGIQQLLGDLDELPSPVIGYSLLEKPGKSDKLALHALTDKEVRKYSPIGSMVLTSGCKFRCSYCPIPAYNQRQHRVKTGERVAAHMGDIAERYGIQFFFGADDNFFNDTARTMDIADTLARHKKDDPKKFGRLLYATEATVHDSIRMQEHLPKIRESGLIAVWMGVEDLTGTLVKKGQSESKTLEAFKLLRSAGIAPIPMMMHHDTQPLISWGTNYGIINQLGVLRKAGALYTQVLMLTPATGSKWYEETFSSGLAFSTVNGEEIEPYRVDGNYVVASKHARPWMKQLNLLIAYTYFFNPLRMLWAIFFPKSNLPHLADETRPAEEIAKLPWRKRAMRWLKRKAKTQLLDAAIQCVGMAGLFHTYRHTIGWMLKLVTGRIERAAAPPISRLPMRDPAGGPAAHALPGTATQVQSTRTVDLISIEPAPQLLQLSLASGMGAERSAASATQANQPTSASGPAPESAPARRAA</sequence>
<dbReference type="InterPro" id="IPR007197">
    <property type="entry name" value="rSAM"/>
</dbReference>
<evidence type="ECO:0000256" key="4">
    <source>
        <dbReference type="ARBA" id="ARBA00023004"/>
    </source>
</evidence>
<dbReference type="Gene3D" id="3.80.30.20">
    <property type="entry name" value="tm_1862 like domain"/>
    <property type="match status" value="1"/>
</dbReference>
<dbReference type="SFLD" id="SFLDS00029">
    <property type="entry name" value="Radical_SAM"/>
    <property type="match status" value="1"/>
</dbReference>
<proteinExistence type="predicted"/>
<keyword evidence="4" id="KW-0408">Iron</keyword>
<dbReference type="InterPro" id="IPR051198">
    <property type="entry name" value="BchE-like"/>
</dbReference>
<dbReference type="SFLD" id="SFLDG01082">
    <property type="entry name" value="B12-binding_domain_containing"/>
    <property type="match status" value="1"/>
</dbReference>
<protein>
    <submittedName>
        <fullName evidence="8">Radical SAM domain protein</fullName>
    </submittedName>
</protein>
<keyword evidence="3" id="KW-0479">Metal-binding</keyword>
<evidence type="ECO:0000256" key="2">
    <source>
        <dbReference type="ARBA" id="ARBA00022691"/>
    </source>
</evidence>
<dbReference type="GO" id="GO:0003824">
    <property type="term" value="F:catalytic activity"/>
    <property type="evidence" value="ECO:0007669"/>
    <property type="project" value="InterPro"/>
</dbReference>
<dbReference type="InterPro" id="IPR006638">
    <property type="entry name" value="Elp3/MiaA/NifB-like_rSAM"/>
</dbReference>
<comment type="cofactor">
    <cofactor evidence="1">
        <name>[4Fe-4S] cluster</name>
        <dbReference type="ChEBI" id="CHEBI:49883"/>
    </cofactor>
</comment>
<evidence type="ECO:0000313" key="9">
    <source>
        <dbReference type="Proteomes" id="UP000001887"/>
    </source>
</evidence>
<accession>D2QWZ2</accession>
<dbReference type="STRING" id="530564.Psta_1421"/>
<keyword evidence="5" id="KW-0411">Iron-sulfur</keyword>
<dbReference type="AlphaFoldDB" id="D2QWZ2"/>